<dbReference type="SUPFAM" id="SSF46894">
    <property type="entry name" value="C-terminal effector domain of the bipartite response regulators"/>
    <property type="match status" value="1"/>
</dbReference>
<accession>A0ABV6DG34</accession>
<sequence length="514" mass="56224">MRRDEKHLRKLQSLLSAYGAMLELPLYLYEGDRVLLESAAADDAASEPVPLAEAVVRRPGEAAWLLRMYGPAGAEPKASQYAGFEFLKELIEEFVQAQEERRLAIQRLQFVNALTLLQAEPAAWIDSLMEVFRKITGFDVTGYARAAGEGRFVVERADGTPEAARLLGLEFTAADGLLGQVALTRQVGYWEQRQWEGRFAAFGHTGLQLRTLIAHPVKHSTELYGILFGGCCGEGGIGETASELTALLSHLLAAETEIRLGRQRHAAYGKAMSVLHQANASFAEAVRLRDMTASLVDCIYALTDVVFTYAVLFDRAGGLDESTIEIRGGARAAAEQHMKSMLRRLETAGGDAQNELREESNGLLLELPLVEADRMLGVCGVMLPLGSAGTELRLTLKLIAGAASAYLVRLHGEEAPPRETAGLSDRPSLRRTQTVRTGPDEAERTSSIPLEGLTSRERQVLRLVAKGLGNQQIAEQLFISVHTVKNHLTHIFGKLGVEDRAQAIAKAYREKLVE</sequence>
<dbReference type="SMART" id="SM00421">
    <property type="entry name" value="HTH_LUXR"/>
    <property type="match status" value="1"/>
</dbReference>
<protein>
    <submittedName>
        <fullName evidence="6">Response regulator transcription factor</fullName>
    </submittedName>
</protein>
<keyword evidence="1" id="KW-0805">Transcription regulation</keyword>
<dbReference type="Proteomes" id="UP001589776">
    <property type="component" value="Unassembled WGS sequence"/>
</dbReference>
<dbReference type="SUPFAM" id="SSF55781">
    <property type="entry name" value="GAF domain-like"/>
    <property type="match status" value="1"/>
</dbReference>
<keyword evidence="2" id="KW-0238">DNA-binding</keyword>
<dbReference type="InterPro" id="IPR036388">
    <property type="entry name" value="WH-like_DNA-bd_sf"/>
</dbReference>
<evidence type="ECO:0000256" key="4">
    <source>
        <dbReference type="SAM" id="MobiDB-lite"/>
    </source>
</evidence>
<dbReference type="Gene3D" id="1.10.10.10">
    <property type="entry name" value="Winged helix-like DNA-binding domain superfamily/Winged helix DNA-binding domain"/>
    <property type="match status" value="1"/>
</dbReference>
<dbReference type="InterPro" id="IPR016032">
    <property type="entry name" value="Sig_transdc_resp-reg_C-effctor"/>
</dbReference>
<evidence type="ECO:0000313" key="6">
    <source>
        <dbReference type="EMBL" id="MFC0211602.1"/>
    </source>
</evidence>
<reference evidence="6 7" key="1">
    <citation type="submission" date="2024-09" db="EMBL/GenBank/DDBJ databases">
        <authorList>
            <person name="Sun Q."/>
            <person name="Mori K."/>
        </authorList>
    </citation>
    <scope>NUCLEOTIDE SEQUENCE [LARGE SCALE GENOMIC DNA]</scope>
    <source>
        <strain evidence="6 7">CCM 7759</strain>
    </source>
</reference>
<gene>
    <name evidence="6" type="ORF">ACFFK0_03905</name>
</gene>
<dbReference type="CDD" id="cd06170">
    <property type="entry name" value="LuxR_C_like"/>
    <property type="match status" value="1"/>
</dbReference>
<name>A0ABV6DG34_9BACL</name>
<evidence type="ECO:0000259" key="5">
    <source>
        <dbReference type="PROSITE" id="PS50043"/>
    </source>
</evidence>
<evidence type="ECO:0000313" key="7">
    <source>
        <dbReference type="Proteomes" id="UP001589776"/>
    </source>
</evidence>
<organism evidence="6 7">
    <name type="scientific">Paenibacillus chartarius</name>
    <dbReference type="NCBI Taxonomy" id="747481"/>
    <lineage>
        <taxon>Bacteria</taxon>
        <taxon>Bacillati</taxon>
        <taxon>Bacillota</taxon>
        <taxon>Bacilli</taxon>
        <taxon>Bacillales</taxon>
        <taxon>Paenibacillaceae</taxon>
        <taxon>Paenibacillus</taxon>
    </lineage>
</organism>
<proteinExistence type="predicted"/>
<dbReference type="EMBL" id="JBHLWN010000021">
    <property type="protein sequence ID" value="MFC0211602.1"/>
    <property type="molecule type" value="Genomic_DNA"/>
</dbReference>
<dbReference type="PANTHER" id="PTHR44688:SF16">
    <property type="entry name" value="DNA-BINDING TRANSCRIPTIONAL ACTIVATOR DEVR_DOSR"/>
    <property type="match status" value="1"/>
</dbReference>
<dbReference type="InterPro" id="IPR000792">
    <property type="entry name" value="Tscrpt_reg_LuxR_C"/>
</dbReference>
<comment type="caution">
    <text evidence="6">The sequence shown here is derived from an EMBL/GenBank/DDBJ whole genome shotgun (WGS) entry which is preliminary data.</text>
</comment>
<dbReference type="PRINTS" id="PR00038">
    <property type="entry name" value="HTHLUXR"/>
</dbReference>
<dbReference type="RefSeq" id="WP_377468586.1">
    <property type="nucleotide sequence ID" value="NZ_JBHLWN010000021.1"/>
</dbReference>
<keyword evidence="7" id="KW-1185">Reference proteome</keyword>
<dbReference type="PANTHER" id="PTHR44688">
    <property type="entry name" value="DNA-BINDING TRANSCRIPTIONAL ACTIVATOR DEVR_DOSR"/>
    <property type="match status" value="1"/>
</dbReference>
<evidence type="ECO:0000256" key="1">
    <source>
        <dbReference type="ARBA" id="ARBA00023015"/>
    </source>
</evidence>
<dbReference type="PROSITE" id="PS50043">
    <property type="entry name" value="HTH_LUXR_2"/>
    <property type="match status" value="1"/>
</dbReference>
<dbReference type="PROSITE" id="PS00622">
    <property type="entry name" value="HTH_LUXR_1"/>
    <property type="match status" value="1"/>
</dbReference>
<dbReference type="Pfam" id="PF00196">
    <property type="entry name" value="GerE"/>
    <property type="match status" value="1"/>
</dbReference>
<evidence type="ECO:0000256" key="2">
    <source>
        <dbReference type="ARBA" id="ARBA00023125"/>
    </source>
</evidence>
<dbReference type="Gene3D" id="3.30.450.40">
    <property type="match status" value="1"/>
</dbReference>
<feature type="domain" description="HTH luxR-type" evidence="5">
    <location>
        <begin position="446"/>
        <end position="511"/>
    </location>
</feature>
<evidence type="ECO:0000256" key="3">
    <source>
        <dbReference type="ARBA" id="ARBA00023163"/>
    </source>
</evidence>
<feature type="region of interest" description="Disordered" evidence="4">
    <location>
        <begin position="416"/>
        <end position="446"/>
    </location>
</feature>
<keyword evidence="3" id="KW-0804">Transcription</keyword>
<dbReference type="InterPro" id="IPR029016">
    <property type="entry name" value="GAF-like_dom_sf"/>
</dbReference>